<keyword evidence="2" id="KW-1185">Reference proteome</keyword>
<dbReference type="RefSeq" id="WP_284186567.1">
    <property type="nucleotide sequence ID" value="NZ_BSPX01000003.1"/>
</dbReference>
<name>A0ABQ6F7V7_9RHOO</name>
<organism evidence="1 2">
    <name type="scientific">Zoogloea oryzae</name>
    <dbReference type="NCBI Taxonomy" id="310767"/>
    <lineage>
        <taxon>Bacteria</taxon>
        <taxon>Pseudomonadati</taxon>
        <taxon>Pseudomonadota</taxon>
        <taxon>Betaproteobacteria</taxon>
        <taxon>Rhodocyclales</taxon>
        <taxon>Zoogloeaceae</taxon>
        <taxon>Zoogloea</taxon>
    </lineage>
</organism>
<dbReference type="PANTHER" id="PTHR12526">
    <property type="entry name" value="GLYCOSYLTRANSFERASE"/>
    <property type="match status" value="1"/>
</dbReference>
<accession>A0ABQ6F7V7</accession>
<comment type="caution">
    <text evidence="1">The sequence shown here is derived from an EMBL/GenBank/DDBJ whole genome shotgun (WGS) entry which is preliminary data.</text>
</comment>
<dbReference type="Proteomes" id="UP001157167">
    <property type="component" value="Unassembled WGS sequence"/>
</dbReference>
<keyword evidence="1" id="KW-0808">Transferase</keyword>
<dbReference type="Pfam" id="PF13692">
    <property type="entry name" value="Glyco_trans_1_4"/>
    <property type="match status" value="1"/>
</dbReference>
<evidence type="ECO:0000313" key="2">
    <source>
        <dbReference type="Proteomes" id="UP001157167"/>
    </source>
</evidence>
<evidence type="ECO:0000313" key="1">
    <source>
        <dbReference type="EMBL" id="GLT21011.1"/>
    </source>
</evidence>
<protein>
    <submittedName>
        <fullName evidence="1">Glycosyl transferase</fullName>
    </submittedName>
</protein>
<gene>
    <name evidence="1" type="ORF">GCM10007933_04630</name>
</gene>
<dbReference type="InterPro" id="IPR017521">
    <property type="entry name" value="Sugar_tfrase_PEP-CTERM_Stp1"/>
</dbReference>
<sequence>MADVRTPLLYLVHRIPYPPNKGDKVRSFNILRQLAKRHRIFLGTFVDHPDDVQYIDKLSEWCEESRVIRLDPRTAKIASLRGLVTGEALSVPYYRNAELAAWVKQVVAREGIHEAVAFSGPMAQYLDAPGLTHRVIDFCDLDSAKWTQYAGDHRWPMSWLYRREGRQLLAFERAAAAKAEASVFVTEAEADLFRKAAPELVSRVSAMQNGVDSDYFSPANGGASPYPAGGPVIVFTGAMDYWPNVDAVVWFATELLPKVRAQVPDARFWIVGMNPAPAVQALAGEGVVVTGTVPDVRPYLAHSDVIVAPLRIARGIQNKVLEAMAMARPVVISSAPATGLEARSGHDCEIAHSGEEFVSRTVALLADVTLRRTMGLAAREAVLRSYSWSAHLAALEKLLGASTHCSGVAHGAQ</sequence>
<dbReference type="PANTHER" id="PTHR12526:SF600">
    <property type="entry name" value="GLYCOSYL TRANSFERASE GROUP 1"/>
    <property type="match status" value="1"/>
</dbReference>
<dbReference type="NCBIfam" id="TIGR03087">
    <property type="entry name" value="stp1"/>
    <property type="match status" value="1"/>
</dbReference>
<dbReference type="EMBL" id="BSPX01000003">
    <property type="protein sequence ID" value="GLT21011.1"/>
    <property type="molecule type" value="Genomic_DNA"/>
</dbReference>
<proteinExistence type="predicted"/>
<dbReference type="CDD" id="cd03801">
    <property type="entry name" value="GT4_PimA-like"/>
    <property type="match status" value="1"/>
</dbReference>
<dbReference type="Gene3D" id="3.40.50.2000">
    <property type="entry name" value="Glycogen Phosphorylase B"/>
    <property type="match status" value="2"/>
</dbReference>
<dbReference type="GO" id="GO:0016740">
    <property type="term" value="F:transferase activity"/>
    <property type="evidence" value="ECO:0007669"/>
    <property type="project" value="UniProtKB-KW"/>
</dbReference>
<reference evidence="2" key="1">
    <citation type="journal article" date="2019" name="Int. J. Syst. Evol. Microbiol.">
        <title>The Global Catalogue of Microorganisms (GCM) 10K type strain sequencing project: providing services to taxonomists for standard genome sequencing and annotation.</title>
        <authorList>
            <consortium name="The Broad Institute Genomics Platform"/>
            <consortium name="The Broad Institute Genome Sequencing Center for Infectious Disease"/>
            <person name="Wu L."/>
            <person name="Ma J."/>
        </authorList>
    </citation>
    <scope>NUCLEOTIDE SEQUENCE [LARGE SCALE GENOMIC DNA]</scope>
    <source>
        <strain evidence="2">NBRC 102407</strain>
    </source>
</reference>
<dbReference type="SUPFAM" id="SSF53756">
    <property type="entry name" value="UDP-Glycosyltransferase/glycogen phosphorylase"/>
    <property type="match status" value="1"/>
</dbReference>